<dbReference type="InParanoid" id="A0A3R7CRZ6"/>
<reference evidence="1 2" key="2">
    <citation type="journal article" date="2021" name="Genomics">
        <title>High-quality reference genome for Clonorchis sinensis.</title>
        <authorList>
            <person name="Young N.D."/>
            <person name="Stroehlein A.J."/>
            <person name="Kinkar L."/>
            <person name="Wang T."/>
            <person name="Sohn W.M."/>
            <person name="Chang B.C.H."/>
            <person name="Kaur P."/>
            <person name="Weisz D."/>
            <person name="Dudchenko O."/>
            <person name="Aiden E.L."/>
            <person name="Korhonen P.K."/>
            <person name="Gasser R.B."/>
        </authorList>
    </citation>
    <scope>NUCLEOTIDE SEQUENCE [LARGE SCALE GENOMIC DNA]</scope>
    <source>
        <strain evidence="1">Cs-k2</strain>
    </source>
</reference>
<gene>
    <name evidence="1" type="ORF">CSKR_110620</name>
</gene>
<reference evidence="1 2" key="1">
    <citation type="journal article" date="2018" name="Biotechnol. Adv.">
        <title>Improved genomic resources and new bioinformatic workflow for the carcinogenic parasite Clonorchis sinensis: Biotechnological implications.</title>
        <authorList>
            <person name="Wang D."/>
            <person name="Korhonen P.K."/>
            <person name="Gasser R.B."/>
            <person name="Young N.D."/>
        </authorList>
    </citation>
    <scope>NUCLEOTIDE SEQUENCE [LARGE SCALE GENOMIC DNA]</scope>
    <source>
        <strain evidence="1">Cs-k2</strain>
    </source>
</reference>
<organism evidence="1 2">
    <name type="scientific">Clonorchis sinensis</name>
    <name type="common">Chinese liver fluke</name>
    <dbReference type="NCBI Taxonomy" id="79923"/>
    <lineage>
        <taxon>Eukaryota</taxon>
        <taxon>Metazoa</taxon>
        <taxon>Spiralia</taxon>
        <taxon>Lophotrochozoa</taxon>
        <taxon>Platyhelminthes</taxon>
        <taxon>Trematoda</taxon>
        <taxon>Digenea</taxon>
        <taxon>Opisthorchiida</taxon>
        <taxon>Opisthorchiata</taxon>
        <taxon>Opisthorchiidae</taxon>
        <taxon>Clonorchis</taxon>
    </lineage>
</organism>
<dbReference type="EMBL" id="NIRI02000013">
    <property type="protein sequence ID" value="KAG5453176.1"/>
    <property type="molecule type" value="Genomic_DNA"/>
</dbReference>
<accession>A0A3R7CRZ6</accession>
<comment type="caution">
    <text evidence="1">The sequence shown here is derived from an EMBL/GenBank/DDBJ whole genome shotgun (WGS) entry which is preliminary data.</text>
</comment>
<name>A0A3R7CRZ6_CLOSI</name>
<keyword evidence="2" id="KW-1185">Reference proteome</keyword>
<evidence type="ECO:0000313" key="1">
    <source>
        <dbReference type="EMBL" id="KAG5453176.1"/>
    </source>
</evidence>
<dbReference type="AlphaFoldDB" id="A0A3R7CRZ6"/>
<sequence length="117" mass="13263">MVQISVLSQERRVPRIRVAKSHNQRVRPLLQLTCIHGETRWSKWLEREFTDRKVRGSNPLPLDFSCLVLGNLAVSQPSCNLRVAWQLGTERVLQLNDYIHGPLASATFGSDAINDVS</sequence>
<evidence type="ECO:0000313" key="2">
    <source>
        <dbReference type="Proteomes" id="UP000286415"/>
    </source>
</evidence>
<dbReference type="Proteomes" id="UP000286415">
    <property type="component" value="Unassembled WGS sequence"/>
</dbReference>
<protein>
    <submittedName>
        <fullName evidence="1">Uncharacterized protein</fullName>
    </submittedName>
</protein>
<proteinExistence type="predicted"/>